<name>A0ABU2MYX7_9ACTN</name>
<evidence type="ECO:0000313" key="1">
    <source>
        <dbReference type="EMBL" id="MDT0345714.1"/>
    </source>
</evidence>
<accession>A0ABU2MYX7</accession>
<dbReference type="Gene3D" id="2.130.10.10">
    <property type="entry name" value="YVTN repeat-like/Quinoprotein amine dehydrogenase"/>
    <property type="match status" value="1"/>
</dbReference>
<comment type="caution">
    <text evidence="1">The sequence shown here is derived from an EMBL/GenBank/DDBJ whole genome shotgun (WGS) entry which is preliminary data.</text>
</comment>
<evidence type="ECO:0000313" key="2">
    <source>
        <dbReference type="Proteomes" id="UP001183246"/>
    </source>
</evidence>
<dbReference type="InterPro" id="IPR015943">
    <property type="entry name" value="WD40/YVTN_repeat-like_dom_sf"/>
</dbReference>
<dbReference type="EMBL" id="JAVREL010000015">
    <property type="protein sequence ID" value="MDT0345714.1"/>
    <property type="molecule type" value="Genomic_DNA"/>
</dbReference>
<sequence length="112" mass="12248">MPCDAPRLTPRADPTGNSIQALVLGYDGQIHVIDTESAEVVDTIPVIDEPWTEPLEWQQPRPAIFVRDHTAYVTDPATKELHAVDLTSGEVVNTITLPETPNELSGVVAQQH</sequence>
<dbReference type="RefSeq" id="WP_311706846.1">
    <property type="nucleotide sequence ID" value="NZ_JAVREL010000015.1"/>
</dbReference>
<gene>
    <name evidence="1" type="ORF">RM590_24430</name>
</gene>
<dbReference type="Proteomes" id="UP001183246">
    <property type="component" value="Unassembled WGS sequence"/>
</dbReference>
<dbReference type="SUPFAM" id="SSF75011">
    <property type="entry name" value="3-carboxy-cis,cis-mucoante lactonizing enzyme"/>
    <property type="match status" value="1"/>
</dbReference>
<organism evidence="1 2">
    <name type="scientific">Streptomyces litchfieldiae</name>
    <dbReference type="NCBI Taxonomy" id="3075543"/>
    <lineage>
        <taxon>Bacteria</taxon>
        <taxon>Bacillati</taxon>
        <taxon>Actinomycetota</taxon>
        <taxon>Actinomycetes</taxon>
        <taxon>Kitasatosporales</taxon>
        <taxon>Streptomycetaceae</taxon>
        <taxon>Streptomyces</taxon>
    </lineage>
</organism>
<keyword evidence="2" id="KW-1185">Reference proteome</keyword>
<reference evidence="2" key="1">
    <citation type="submission" date="2023-07" db="EMBL/GenBank/DDBJ databases">
        <title>30 novel species of actinomycetes from the DSMZ collection.</title>
        <authorList>
            <person name="Nouioui I."/>
        </authorList>
    </citation>
    <scope>NUCLEOTIDE SEQUENCE [LARGE SCALE GENOMIC DNA]</scope>
    <source>
        <strain evidence="2">DSM 44938</strain>
    </source>
</reference>
<protein>
    <submittedName>
        <fullName evidence="1">Uncharacterized protein</fullName>
    </submittedName>
</protein>
<proteinExistence type="predicted"/>